<dbReference type="NCBIfam" id="TIGR03696">
    <property type="entry name" value="Rhs_assc_core"/>
    <property type="match status" value="1"/>
</dbReference>
<organism evidence="1 2">
    <name type="scientific">Parasediminibacterium paludis</name>
    <dbReference type="NCBI Taxonomy" id="908966"/>
    <lineage>
        <taxon>Bacteria</taxon>
        <taxon>Pseudomonadati</taxon>
        <taxon>Bacteroidota</taxon>
        <taxon>Chitinophagia</taxon>
        <taxon>Chitinophagales</taxon>
        <taxon>Chitinophagaceae</taxon>
        <taxon>Parasediminibacterium</taxon>
    </lineage>
</organism>
<dbReference type="Gene3D" id="2.180.10.10">
    <property type="entry name" value="RHS repeat-associated core"/>
    <property type="match status" value="1"/>
</dbReference>
<dbReference type="RefSeq" id="WP_379011310.1">
    <property type="nucleotide sequence ID" value="NZ_JBHSDC010000001.1"/>
</dbReference>
<dbReference type="InterPro" id="IPR022385">
    <property type="entry name" value="Rhs_assc_core"/>
</dbReference>
<evidence type="ECO:0000313" key="2">
    <source>
        <dbReference type="Proteomes" id="UP001595906"/>
    </source>
</evidence>
<sequence length="347" mass="39031">MAMPSRKYMQTNTAYRYGFNGKEKDKDIYCEGNAYDFGERIEDPRLGRWLSLDPLMKNYPSLSPYNGFGNNPIIMKDPDGRDIVYFNRQGQEVLRIQSSTRFETYVEVNKKNNAVHNVSPFNFSASAGTTTTSRPIPFVNEFQKVPMPDIITEKLTTNKDKDGNWIIEKGLSAKKYQQYDYQIAASTFLFNESKNDGSQQFVTDGGVKIPTAITSKVSNVSPTNVKELMMQETHYGTDALMNGKDDIMQVNNGVSNFQDYKPYKANYGLSKGTVPRPLLSITAGLKDLLTKGFKGGVTYDSMTGTQTFTFQGWLQAGKNYNGNGVPNYLESLQHMESTKRAPTANDY</sequence>
<comment type="caution">
    <text evidence="1">The sequence shown here is derived from an EMBL/GenBank/DDBJ whole genome shotgun (WGS) entry which is preliminary data.</text>
</comment>
<gene>
    <name evidence="1" type="ORF">ACFOW1_00010</name>
</gene>
<name>A0ABV8PQW5_9BACT</name>
<keyword evidence="2" id="KW-1185">Reference proteome</keyword>
<dbReference type="EMBL" id="JBHSDC010000001">
    <property type="protein sequence ID" value="MFC4230253.1"/>
    <property type="molecule type" value="Genomic_DNA"/>
</dbReference>
<reference evidence="2" key="1">
    <citation type="journal article" date="2019" name="Int. J. Syst. Evol. Microbiol.">
        <title>The Global Catalogue of Microorganisms (GCM) 10K type strain sequencing project: providing services to taxonomists for standard genome sequencing and annotation.</title>
        <authorList>
            <consortium name="The Broad Institute Genomics Platform"/>
            <consortium name="The Broad Institute Genome Sequencing Center for Infectious Disease"/>
            <person name="Wu L."/>
            <person name="Ma J."/>
        </authorList>
    </citation>
    <scope>NUCLEOTIDE SEQUENCE [LARGE SCALE GENOMIC DNA]</scope>
    <source>
        <strain evidence="2">CECT 8010</strain>
    </source>
</reference>
<dbReference type="Proteomes" id="UP001595906">
    <property type="component" value="Unassembled WGS sequence"/>
</dbReference>
<evidence type="ECO:0000313" key="1">
    <source>
        <dbReference type="EMBL" id="MFC4230253.1"/>
    </source>
</evidence>
<protein>
    <submittedName>
        <fullName evidence="1">RHS repeat-associated core domain-containing protein</fullName>
    </submittedName>
</protein>
<accession>A0ABV8PQW5</accession>
<proteinExistence type="predicted"/>